<evidence type="ECO:0000256" key="2">
    <source>
        <dbReference type="ARBA" id="ARBA00022679"/>
    </source>
</evidence>
<keyword evidence="3" id="KW-0949">S-adenosyl-L-methionine</keyword>
<proteinExistence type="predicted"/>
<dbReference type="STRING" id="1280847.SAMN04488036_105220"/>
<dbReference type="Pfam" id="PF13649">
    <property type="entry name" value="Methyltransf_25"/>
    <property type="match status" value="1"/>
</dbReference>
<keyword evidence="1 5" id="KW-0489">Methyltransferase</keyword>
<dbReference type="GO" id="GO:0008168">
    <property type="term" value="F:methyltransferase activity"/>
    <property type="evidence" value="ECO:0007669"/>
    <property type="project" value="UniProtKB-KW"/>
</dbReference>
<feature type="domain" description="Methyltransferase" evidence="4">
    <location>
        <begin position="48"/>
        <end position="138"/>
    </location>
</feature>
<dbReference type="PANTHER" id="PTHR43464:SF19">
    <property type="entry name" value="UBIQUINONE BIOSYNTHESIS O-METHYLTRANSFERASE, MITOCHONDRIAL"/>
    <property type="match status" value="1"/>
</dbReference>
<name>A0A1I4F665_9RHOB</name>
<dbReference type="EMBL" id="FOSZ01000005">
    <property type="protein sequence ID" value="SFL13039.1"/>
    <property type="molecule type" value="Genomic_DNA"/>
</dbReference>
<dbReference type="GO" id="GO:0032259">
    <property type="term" value="P:methylation"/>
    <property type="evidence" value="ECO:0007669"/>
    <property type="project" value="UniProtKB-KW"/>
</dbReference>
<dbReference type="InterPro" id="IPR041698">
    <property type="entry name" value="Methyltransf_25"/>
</dbReference>
<accession>A0A1I4F665</accession>
<reference evidence="6" key="1">
    <citation type="submission" date="2016-10" db="EMBL/GenBank/DDBJ databases">
        <authorList>
            <person name="Varghese N."/>
            <person name="Submissions S."/>
        </authorList>
    </citation>
    <scope>NUCLEOTIDE SEQUENCE [LARGE SCALE GENOMIC DNA]</scope>
    <source>
        <strain evidence="6">DSM 28453</strain>
    </source>
</reference>
<dbReference type="CDD" id="cd02440">
    <property type="entry name" value="AdoMet_MTases"/>
    <property type="match status" value="1"/>
</dbReference>
<keyword evidence="6" id="KW-1185">Reference proteome</keyword>
<dbReference type="InterPro" id="IPR029063">
    <property type="entry name" value="SAM-dependent_MTases_sf"/>
</dbReference>
<dbReference type="RefSeq" id="WP_093324442.1">
    <property type="nucleotide sequence ID" value="NZ_FOSZ01000005.1"/>
</dbReference>
<protein>
    <submittedName>
        <fullName evidence="5">Methyltransferase domain-containing protein</fullName>
    </submittedName>
</protein>
<dbReference type="PANTHER" id="PTHR43464">
    <property type="entry name" value="METHYLTRANSFERASE"/>
    <property type="match status" value="1"/>
</dbReference>
<dbReference type="AlphaFoldDB" id="A0A1I4F665"/>
<sequence>MTFADIKANTNNVYDRVAAQWDAGRNTDLQERPWIDRLLTGLPTPARVLDLGCGSARPIGQYISGLGHTLTGIDASPAMLALARTTVPSATFLEMDLTALTLGDTFDAVLSWDGTFHLSVAEQRALLPKLAALTAPNGNLLLTIGDSEGEVTGTVVGETVYHASLQPEEYIDTLTELGFASVTYTANDPATHGHHILLATCKSA</sequence>
<evidence type="ECO:0000256" key="3">
    <source>
        <dbReference type="ARBA" id="ARBA00022691"/>
    </source>
</evidence>
<keyword evidence="2 5" id="KW-0808">Transferase</keyword>
<evidence type="ECO:0000313" key="5">
    <source>
        <dbReference type="EMBL" id="SFL13039.1"/>
    </source>
</evidence>
<evidence type="ECO:0000313" key="6">
    <source>
        <dbReference type="Proteomes" id="UP000198851"/>
    </source>
</evidence>
<evidence type="ECO:0000256" key="1">
    <source>
        <dbReference type="ARBA" id="ARBA00022603"/>
    </source>
</evidence>
<dbReference type="Proteomes" id="UP000198851">
    <property type="component" value="Unassembled WGS sequence"/>
</dbReference>
<dbReference type="SUPFAM" id="SSF53335">
    <property type="entry name" value="S-adenosyl-L-methionine-dependent methyltransferases"/>
    <property type="match status" value="1"/>
</dbReference>
<dbReference type="OrthoDB" id="9765084at2"/>
<organism evidence="5 6">
    <name type="scientific">Shimia haliotis</name>
    <dbReference type="NCBI Taxonomy" id="1280847"/>
    <lineage>
        <taxon>Bacteria</taxon>
        <taxon>Pseudomonadati</taxon>
        <taxon>Pseudomonadota</taxon>
        <taxon>Alphaproteobacteria</taxon>
        <taxon>Rhodobacterales</taxon>
        <taxon>Roseobacteraceae</taxon>
    </lineage>
</organism>
<gene>
    <name evidence="5" type="ORF">SAMN04488036_105220</name>
</gene>
<dbReference type="Gene3D" id="3.40.50.150">
    <property type="entry name" value="Vaccinia Virus protein VP39"/>
    <property type="match status" value="1"/>
</dbReference>
<evidence type="ECO:0000259" key="4">
    <source>
        <dbReference type="Pfam" id="PF13649"/>
    </source>
</evidence>